<feature type="region of interest" description="Disordered" evidence="1">
    <location>
        <begin position="1"/>
        <end position="39"/>
    </location>
</feature>
<name>A0A3N4HR58_ASCIM</name>
<dbReference type="OrthoDB" id="2013972at2759"/>
<keyword evidence="3" id="KW-1185">Reference proteome</keyword>
<evidence type="ECO:0000256" key="1">
    <source>
        <dbReference type="SAM" id="MobiDB-lite"/>
    </source>
</evidence>
<organism evidence="2 3">
    <name type="scientific">Ascobolus immersus RN42</name>
    <dbReference type="NCBI Taxonomy" id="1160509"/>
    <lineage>
        <taxon>Eukaryota</taxon>
        <taxon>Fungi</taxon>
        <taxon>Dikarya</taxon>
        <taxon>Ascomycota</taxon>
        <taxon>Pezizomycotina</taxon>
        <taxon>Pezizomycetes</taxon>
        <taxon>Pezizales</taxon>
        <taxon>Ascobolaceae</taxon>
        <taxon>Ascobolus</taxon>
    </lineage>
</organism>
<dbReference type="CDD" id="cd02440">
    <property type="entry name" value="AdoMet_MTases"/>
    <property type="match status" value="1"/>
</dbReference>
<dbReference type="GO" id="GO:0008168">
    <property type="term" value="F:methyltransferase activity"/>
    <property type="evidence" value="ECO:0007669"/>
    <property type="project" value="UniProtKB-KW"/>
</dbReference>
<dbReference type="Gene3D" id="3.40.50.150">
    <property type="entry name" value="Vaccinia Virus protein VP39"/>
    <property type="match status" value="1"/>
</dbReference>
<dbReference type="InterPro" id="IPR029063">
    <property type="entry name" value="SAM-dependent_MTases_sf"/>
</dbReference>
<gene>
    <name evidence="2" type="ORF">BJ508DRAFT_19462</name>
</gene>
<dbReference type="Pfam" id="PF13489">
    <property type="entry name" value="Methyltransf_23"/>
    <property type="match status" value="1"/>
</dbReference>
<dbReference type="AlphaFoldDB" id="A0A3N4HR58"/>
<dbReference type="GO" id="GO:0032259">
    <property type="term" value="P:methylation"/>
    <property type="evidence" value="ECO:0007669"/>
    <property type="project" value="UniProtKB-KW"/>
</dbReference>
<keyword evidence="2" id="KW-0808">Transferase</keyword>
<accession>A0A3N4HR58</accession>
<keyword evidence="2" id="KW-0489">Methyltransferase</keyword>
<reference evidence="2 3" key="1">
    <citation type="journal article" date="2018" name="Nat. Ecol. Evol.">
        <title>Pezizomycetes genomes reveal the molecular basis of ectomycorrhizal truffle lifestyle.</title>
        <authorList>
            <person name="Murat C."/>
            <person name="Payen T."/>
            <person name="Noel B."/>
            <person name="Kuo A."/>
            <person name="Morin E."/>
            <person name="Chen J."/>
            <person name="Kohler A."/>
            <person name="Krizsan K."/>
            <person name="Balestrini R."/>
            <person name="Da Silva C."/>
            <person name="Montanini B."/>
            <person name="Hainaut M."/>
            <person name="Levati E."/>
            <person name="Barry K.W."/>
            <person name="Belfiori B."/>
            <person name="Cichocki N."/>
            <person name="Clum A."/>
            <person name="Dockter R.B."/>
            <person name="Fauchery L."/>
            <person name="Guy J."/>
            <person name="Iotti M."/>
            <person name="Le Tacon F."/>
            <person name="Lindquist E.A."/>
            <person name="Lipzen A."/>
            <person name="Malagnac F."/>
            <person name="Mello A."/>
            <person name="Molinier V."/>
            <person name="Miyauchi S."/>
            <person name="Poulain J."/>
            <person name="Riccioni C."/>
            <person name="Rubini A."/>
            <person name="Sitrit Y."/>
            <person name="Splivallo R."/>
            <person name="Traeger S."/>
            <person name="Wang M."/>
            <person name="Zifcakova L."/>
            <person name="Wipf D."/>
            <person name="Zambonelli A."/>
            <person name="Paolocci F."/>
            <person name="Nowrousian M."/>
            <person name="Ottonello S."/>
            <person name="Baldrian P."/>
            <person name="Spatafora J.W."/>
            <person name="Henrissat B."/>
            <person name="Nagy L.G."/>
            <person name="Aury J.M."/>
            <person name="Wincker P."/>
            <person name="Grigoriev I.V."/>
            <person name="Bonfante P."/>
            <person name="Martin F.M."/>
        </authorList>
    </citation>
    <scope>NUCLEOTIDE SEQUENCE [LARGE SCALE GENOMIC DNA]</scope>
    <source>
        <strain evidence="2 3">RN42</strain>
    </source>
</reference>
<dbReference type="Proteomes" id="UP000275078">
    <property type="component" value="Unassembled WGS sequence"/>
</dbReference>
<dbReference type="STRING" id="1160509.A0A3N4HR58"/>
<dbReference type="PANTHER" id="PTHR43591:SF24">
    <property type="entry name" value="2-METHOXY-6-POLYPRENYL-1,4-BENZOQUINOL METHYLASE, MITOCHONDRIAL"/>
    <property type="match status" value="1"/>
</dbReference>
<dbReference type="EMBL" id="ML119763">
    <property type="protein sequence ID" value="RPA75466.1"/>
    <property type="molecule type" value="Genomic_DNA"/>
</dbReference>
<sequence length="356" mass="40146">MRATVNPASKVTPKLDKADVSEIEVGEDDNDDTSSFGSSINSDITSITSSVYDYVYENGRRYPSLCSRQGESMLPNDEAEQERLDLSHHFLLLMMRGNLYQSPLAETRPKRVLDLGTGTGIWAIHFADNHPYCEVVGIDLSPLQPTWIPPNLHFEIDDFEGDDWGYPDDKKFDFIHCRSLVGTVKDWPRLVKNIYDNLNPGGYAEFIETDLVRPYSEDNSLEGTSMKEYHDGLRDAGLKSGIRTDIVPEIPSYLHAAGFTDIHTQARKAPIGSWPKDRYFKELGVLAGMTAATGYQAYGLAMFTRVLGWDQEKAQRVIDDVVDCVSNRKRGVHAIYKQYVFYAQKPRAKEAVEVDT</sequence>
<proteinExistence type="predicted"/>
<dbReference type="PANTHER" id="PTHR43591">
    <property type="entry name" value="METHYLTRANSFERASE"/>
    <property type="match status" value="1"/>
</dbReference>
<protein>
    <submittedName>
        <fullName evidence="2">S-adenosyl-L-methionine-dependent methyltransferase</fullName>
    </submittedName>
</protein>
<evidence type="ECO:0000313" key="3">
    <source>
        <dbReference type="Proteomes" id="UP000275078"/>
    </source>
</evidence>
<feature type="compositionally biased region" description="Acidic residues" evidence="1">
    <location>
        <begin position="21"/>
        <end position="32"/>
    </location>
</feature>
<dbReference type="SUPFAM" id="SSF53335">
    <property type="entry name" value="S-adenosyl-L-methionine-dependent methyltransferases"/>
    <property type="match status" value="1"/>
</dbReference>
<evidence type="ECO:0000313" key="2">
    <source>
        <dbReference type="EMBL" id="RPA75466.1"/>
    </source>
</evidence>